<accession>A0A952FM97</accession>
<keyword evidence="1" id="KW-0472">Membrane</keyword>
<organism evidence="2 3">
    <name type="scientific">Inquilinus limosus</name>
    <dbReference type="NCBI Taxonomy" id="171674"/>
    <lineage>
        <taxon>Bacteria</taxon>
        <taxon>Pseudomonadati</taxon>
        <taxon>Pseudomonadota</taxon>
        <taxon>Alphaproteobacteria</taxon>
        <taxon>Rhodospirillales</taxon>
        <taxon>Rhodospirillaceae</taxon>
        <taxon>Inquilinus</taxon>
    </lineage>
</organism>
<keyword evidence="1" id="KW-0812">Transmembrane</keyword>
<protein>
    <submittedName>
        <fullName evidence="2">Uncharacterized protein</fullName>
    </submittedName>
</protein>
<evidence type="ECO:0000313" key="2">
    <source>
        <dbReference type="EMBL" id="MBW8727323.1"/>
    </source>
</evidence>
<keyword evidence="1" id="KW-1133">Transmembrane helix</keyword>
<feature type="transmembrane region" description="Helical" evidence="1">
    <location>
        <begin position="26"/>
        <end position="45"/>
    </location>
</feature>
<gene>
    <name evidence="2" type="ORF">JF625_19520</name>
</gene>
<evidence type="ECO:0000256" key="1">
    <source>
        <dbReference type="SAM" id="Phobius"/>
    </source>
</evidence>
<evidence type="ECO:0000313" key="3">
    <source>
        <dbReference type="Proteomes" id="UP000700706"/>
    </source>
</evidence>
<comment type="caution">
    <text evidence="2">The sequence shown here is derived from an EMBL/GenBank/DDBJ whole genome shotgun (WGS) entry which is preliminary data.</text>
</comment>
<name>A0A952FM97_9PROT</name>
<proteinExistence type="predicted"/>
<dbReference type="Proteomes" id="UP000700706">
    <property type="component" value="Unassembled WGS sequence"/>
</dbReference>
<dbReference type="EMBL" id="JAEKLZ010000268">
    <property type="protein sequence ID" value="MBW8727323.1"/>
    <property type="molecule type" value="Genomic_DNA"/>
</dbReference>
<dbReference type="AlphaFoldDB" id="A0A952FM97"/>
<reference evidence="2" key="1">
    <citation type="submission" date="2020-06" db="EMBL/GenBank/DDBJ databases">
        <title>Stable isotope informed genome-resolved metagenomics uncovers potential trophic interactions in rhizosphere soil.</title>
        <authorList>
            <person name="Starr E.P."/>
            <person name="Shi S."/>
            <person name="Blazewicz S.J."/>
            <person name="Koch B.J."/>
            <person name="Probst A.J."/>
            <person name="Hungate B.A."/>
            <person name="Pett-Ridge J."/>
            <person name="Firestone M.K."/>
            <person name="Banfield J.F."/>
        </authorList>
    </citation>
    <scope>NUCLEOTIDE SEQUENCE</scope>
    <source>
        <strain evidence="2">YM_69_17</strain>
    </source>
</reference>
<sequence>MTILIYLGLCIVVGLAGRNRSIGFVGYVVLSLLLTPIVPLLFLLVTQKRFIEQETALRLYRAYCRSCGEGVIPAGAIRTCRRCGAAL</sequence>